<dbReference type="GO" id="GO:0008126">
    <property type="term" value="F:acetylesterase activity"/>
    <property type="evidence" value="ECO:0007669"/>
    <property type="project" value="TreeGrafter"/>
</dbReference>
<dbReference type="EMBL" id="JASBNA010000003">
    <property type="protein sequence ID" value="KAK7693944.1"/>
    <property type="molecule type" value="Genomic_DNA"/>
</dbReference>
<evidence type="ECO:0000256" key="1">
    <source>
        <dbReference type="ARBA" id="ARBA00010884"/>
    </source>
</evidence>
<comment type="similarity">
    <text evidence="1">Belongs to the AB hydrolase superfamily. AB hydrolase 4 family.</text>
</comment>
<evidence type="ECO:0000256" key="2">
    <source>
        <dbReference type="PIRSR" id="PIRSR005211-1"/>
    </source>
</evidence>
<feature type="domain" description="AB hydrolase-1" evidence="3">
    <location>
        <begin position="9"/>
        <end position="237"/>
    </location>
</feature>
<dbReference type="GO" id="GO:0051792">
    <property type="term" value="P:medium-chain fatty acid biosynthetic process"/>
    <property type="evidence" value="ECO:0007669"/>
    <property type="project" value="TreeGrafter"/>
</dbReference>
<feature type="active site" description="Charge relay system" evidence="2">
    <location>
        <position position="261"/>
    </location>
</feature>
<feature type="active site" description="Charge relay system" evidence="2">
    <location>
        <position position="95"/>
    </location>
</feature>
<protein>
    <recommendedName>
        <fullName evidence="3">AB hydrolase-1 domain-containing protein</fullName>
    </recommendedName>
</protein>
<dbReference type="Pfam" id="PF00561">
    <property type="entry name" value="Abhydrolase_1"/>
    <property type="match status" value="1"/>
</dbReference>
<dbReference type="GO" id="GO:0047372">
    <property type="term" value="F:monoacylglycerol lipase activity"/>
    <property type="evidence" value="ECO:0007669"/>
    <property type="project" value="TreeGrafter"/>
</dbReference>
<dbReference type="Gene3D" id="3.40.50.1820">
    <property type="entry name" value="alpha/beta hydrolase"/>
    <property type="match status" value="1"/>
</dbReference>
<evidence type="ECO:0000313" key="4">
    <source>
        <dbReference type="EMBL" id="KAK7693944.1"/>
    </source>
</evidence>
<dbReference type="PANTHER" id="PTHR10794:SF63">
    <property type="entry name" value="ALPHA_BETA HYDROLASE 1, ISOFORM A"/>
    <property type="match status" value="1"/>
</dbReference>
<dbReference type="InterPro" id="IPR012020">
    <property type="entry name" value="ABHD4"/>
</dbReference>
<dbReference type="PANTHER" id="PTHR10794">
    <property type="entry name" value="ABHYDROLASE DOMAIN-CONTAINING PROTEIN"/>
    <property type="match status" value="1"/>
</dbReference>
<gene>
    <name evidence="4" type="ORF">QCA50_003518</name>
</gene>
<sequence>MSCTTLTRPVVVIAHGLTGGSHEHYVRAAVSVLTASVSSGGLGARIVVMNFRGCNNSPVTTPKLYHGGSSYDIRSVVLWVTHTFPQSTLFGIGFSLGANIFTKYVCEEGGSCPLSGLVSLANPWDFQKGGVYTESGSLMSRFVYRYVLGGALQALYHRNRAIFLTSPQSTLSTSVLENLFARKRISLVEFDHTITAVAWGFKDAWDYYANISSPQFLDALRIPLLGINALDDPIMGCAGLPREEAKKNPWFVLVATKRGGHLGWFERHVNGGLGRWYVKPVKEYFQALLECDPSPRPKPTIIVNNNGLLQDKDRPDVAVAEVLPDSLETFTSGDGESKLFSGW</sequence>
<dbReference type="AlphaFoldDB" id="A0AAW0GQ31"/>
<evidence type="ECO:0000313" key="5">
    <source>
        <dbReference type="Proteomes" id="UP001385951"/>
    </source>
</evidence>
<keyword evidence="5" id="KW-1185">Reference proteome</keyword>
<dbReference type="SUPFAM" id="SSF53474">
    <property type="entry name" value="alpha/beta-Hydrolases"/>
    <property type="match status" value="1"/>
</dbReference>
<organism evidence="4 5">
    <name type="scientific">Cerrena zonata</name>
    <dbReference type="NCBI Taxonomy" id="2478898"/>
    <lineage>
        <taxon>Eukaryota</taxon>
        <taxon>Fungi</taxon>
        <taxon>Dikarya</taxon>
        <taxon>Basidiomycota</taxon>
        <taxon>Agaricomycotina</taxon>
        <taxon>Agaricomycetes</taxon>
        <taxon>Polyporales</taxon>
        <taxon>Cerrenaceae</taxon>
        <taxon>Cerrena</taxon>
    </lineage>
</organism>
<reference evidence="4 5" key="1">
    <citation type="submission" date="2022-09" db="EMBL/GenBank/DDBJ databases">
        <authorList>
            <person name="Palmer J.M."/>
        </authorList>
    </citation>
    <scope>NUCLEOTIDE SEQUENCE [LARGE SCALE GENOMIC DNA]</scope>
    <source>
        <strain evidence="4 5">DSM 7382</strain>
    </source>
</reference>
<dbReference type="Proteomes" id="UP001385951">
    <property type="component" value="Unassembled WGS sequence"/>
</dbReference>
<accession>A0AAW0GQ31</accession>
<evidence type="ECO:0000259" key="3">
    <source>
        <dbReference type="Pfam" id="PF00561"/>
    </source>
</evidence>
<dbReference type="GO" id="GO:0051793">
    <property type="term" value="P:medium-chain fatty acid catabolic process"/>
    <property type="evidence" value="ECO:0007669"/>
    <property type="project" value="TreeGrafter"/>
</dbReference>
<feature type="active site" description="Charge relay system" evidence="2">
    <location>
        <position position="232"/>
    </location>
</feature>
<dbReference type="InterPro" id="IPR000073">
    <property type="entry name" value="AB_hydrolase_1"/>
</dbReference>
<dbReference type="PIRSF" id="PIRSF005211">
    <property type="entry name" value="Ab_hydro_YheT"/>
    <property type="match status" value="1"/>
</dbReference>
<dbReference type="InterPro" id="IPR050960">
    <property type="entry name" value="AB_hydrolase_4_sf"/>
</dbReference>
<dbReference type="InterPro" id="IPR029058">
    <property type="entry name" value="AB_hydrolase_fold"/>
</dbReference>
<proteinExistence type="inferred from homology"/>
<comment type="caution">
    <text evidence="4">The sequence shown here is derived from an EMBL/GenBank/DDBJ whole genome shotgun (WGS) entry which is preliminary data.</text>
</comment>
<name>A0AAW0GQ31_9APHY</name>